<dbReference type="Pfam" id="PF13649">
    <property type="entry name" value="Methyltransf_25"/>
    <property type="match status" value="1"/>
</dbReference>
<reference evidence="4" key="1">
    <citation type="submission" date="2023-07" db="EMBL/GenBank/DDBJ databases">
        <title>30 novel species of actinomycetes from the DSMZ collection.</title>
        <authorList>
            <person name="Nouioui I."/>
        </authorList>
    </citation>
    <scope>NUCLEOTIDE SEQUENCE [LARGE SCALE GENOMIC DNA]</scope>
    <source>
        <strain evidence="4">DSM 45834</strain>
    </source>
</reference>
<dbReference type="EMBL" id="JAVREJ010000031">
    <property type="protein sequence ID" value="MDT0353385.1"/>
    <property type="molecule type" value="Genomic_DNA"/>
</dbReference>
<comment type="caution">
    <text evidence="3">The sequence shown here is derived from an EMBL/GenBank/DDBJ whole genome shotgun (WGS) entry which is preliminary data.</text>
</comment>
<accession>A0ABU2NHF8</accession>
<gene>
    <name evidence="3" type="ORF">RM445_28150</name>
</gene>
<keyword evidence="4" id="KW-1185">Reference proteome</keyword>
<dbReference type="GO" id="GO:0008168">
    <property type="term" value="F:methyltransferase activity"/>
    <property type="evidence" value="ECO:0007669"/>
    <property type="project" value="UniProtKB-KW"/>
</dbReference>
<dbReference type="InterPro" id="IPR029063">
    <property type="entry name" value="SAM-dependent_MTases_sf"/>
</dbReference>
<name>A0ABU2NHF8_9PSEU</name>
<evidence type="ECO:0000313" key="3">
    <source>
        <dbReference type="EMBL" id="MDT0353385.1"/>
    </source>
</evidence>
<feature type="region of interest" description="Disordered" evidence="1">
    <location>
        <begin position="176"/>
        <end position="204"/>
    </location>
</feature>
<dbReference type="RefSeq" id="WP_311559899.1">
    <property type="nucleotide sequence ID" value="NZ_JAVREJ010000031.1"/>
</dbReference>
<protein>
    <submittedName>
        <fullName evidence="3">Class I SAM-dependent methyltransferase</fullName>
        <ecNumber evidence="3">2.1.-.-</ecNumber>
    </submittedName>
</protein>
<sequence length="204" mass="21625">MKPPSGWAQAPSPPRPSSRRIRCSRSPALCAQGDRITHGWQVTGIDPSATAIANAHAVAENRGAHARWVVADVVDHPLDHRAFDLVLVTYLHLPPPQRSALLRRAAEAVAPGRTVLVVGHDLCHLTEGHSGPFEPAVLYAPDVVAADLAGLRIVAARRVERPVDVDGVGCVDVDTLMRPPGGRAGLPPPGRRRPAAAEQGDASR</sequence>
<proteinExistence type="predicted"/>
<keyword evidence="3" id="KW-0808">Transferase</keyword>
<dbReference type="InterPro" id="IPR041698">
    <property type="entry name" value="Methyltransf_25"/>
</dbReference>
<evidence type="ECO:0000259" key="2">
    <source>
        <dbReference type="Pfam" id="PF13649"/>
    </source>
</evidence>
<dbReference type="CDD" id="cd02440">
    <property type="entry name" value="AdoMet_MTases"/>
    <property type="match status" value="1"/>
</dbReference>
<dbReference type="GO" id="GO:0032259">
    <property type="term" value="P:methylation"/>
    <property type="evidence" value="ECO:0007669"/>
    <property type="project" value="UniProtKB-KW"/>
</dbReference>
<evidence type="ECO:0000256" key="1">
    <source>
        <dbReference type="SAM" id="MobiDB-lite"/>
    </source>
</evidence>
<feature type="region of interest" description="Disordered" evidence="1">
    <location>
        <begin position="1"/>
        <end position="22"/>
    </location>
</feature>
<dbReference type="SUPFAM" id="SSF53335">
    <property type="entry name" value="S-adenosyl-L-methionine-dependent methyltransferases"/>
    <property type="match status" value="1"/>
</dbReference>
<organism evidence="3 4">
    <name type="scientific">Pseudonocardia charpentierae</name>
    <dbReference type="NCBI Taxonomy" id="3075545"/>
    <lineage>
        <taxon>Bacteria</taxon>
        <taxon>Bacillati</taxon>
        <taxon>Actinomycetota</taxon>
        <taxon>Actinomycetes</taxon>
        <taxon>Pseudonocardiales</taxon>
        <taxon>Pseudonocardiaceae</taxon>
        <taxon>Pseudonocardia</taxon>
    </lineage>
</organism>
<evidence type="ECO:0000313" key="4">
    <source>
        <dbReference type="Proteomes" id="UP001183202"/>
    </source>
</evidence>
<dbReference type="Gene3D" id="3.40.50.150">
    <property type="entry name" value="Vaccinia Virus protein VP39"/>
    <property type="match status" value="1"/>
</dbReference>
<feature type="domain" description="Methyltransferase" evidence="2">
    <location>
        <begin position="39"/>
        <end position="112"/>
    </location>
</feature>
<dbReference type="EC" id="2.1.-.-" evidence="3"/>
<dbReference type="Proteomes" id="UP001183202">
    <property type="component" value="Unassembled WGS sequence"/>
</dbReference>
<keyword evidence="3" id="KW-0489">Methyltransferase</keyword>